<dbReference type="PANTHER" id="PTHR20898">
    <property type="entry name" value="DAEDALUS ON 3-RELATED-RELATED"/>
    <property type="match status" value="1"/>
</dbReference>
<keyword evidence="2" id="KW-1185">Reference proteome</keyword>
<dbReference type="OMA" id="HERAHKS"/>
<dbReference type="OrthoDB" id="7859583at2759"/>
<reference evidence="1 2" key="2">
    <citation type="journal article" date="2007" name="PLoS Biol.">
        <title>Principles of genome evolution in the Drosophila melanogaster species group.</title>
        <authorList>
            <person name="Ranz J.M."/>
            <person name="Maurin D."/>
            <person name="Chan Y.S."/>
            <person name="von Grotthuss M."/>
            <person name="Hillier L.W."/>
            <person name="Roote J."/>
            <person name="Ashburner M."/>
            <person name="Bergman C.M."/>
        </authorList>
    </citation>
    <scope>NUCLEOTIDE SEQUENCE [LARGE SCALE GENOMIC DNA]</scope>
    <source>
        <strain evidence="2">Tai18E2 / Tucson 14021-0261.01</strain>
    </source>
</reference>
<dbReference type="AlphaFoldDB" id="B4ITU0"/>
<dbReference type="PhylomeDB" id="B4ITU0"/>
<evidence type="ECO:0000313" key="2">
    <source>
        <dbReference type="Proteomes" id="UP000002282"/>
    </source>
</evidence>
<feature type="non-terminal residue" evidence="1">
    <location>
        <position position="1"/>
    </location>
</feature>
<dbReference type="SMART" id="SM00697">
    <property type="entry name" value="DM8"/>
    <property type="match status" value="1"/>
</dbReference>
<dbReference type="Pfam" id="PF06477">
    <property type="entry name" value="DUF1091"/>
    <property type="match status" value="1"/>
</dbReference>
<dbReference type="KEGG" id="dya:Dyak_GE23120"/>
<organism evidence="1 2">
    <name type="scientific">Drosophila yakuba</name>
    <name type="common">Fruit fly</name>
    <dbReference type="NCBI Taxonomy" id="7245"/>
    <lineage>
        <taxon>Eukaryota</taxon>
        <taxon>Metazoa</taxon>
        <taxon>Ecdysozoa</taxon>
        <taxon>Arthropoda</taxon>
        <taxon>Hexapoda</taxon>
        <taxon>Insecta</taxon>
        <taxon>Pterygota</taxon>
        <taxon>Neoptera</taxon>
        <taxon>Endopterygota</taxon>
        <taxon>Diptera</taxon>
        <taxon>Brachycera</taxon>
        <taxon>Muscomorpha</taxon>
        <taxon>Ephydroidea</taxon>
        <taxon>Drosophilidae</taxon>
        <taxon>Drosophila</taxon>
        <taxon>Sophophora</taxon>
    </lineage>
</organism>
<dbReference type="PANTHER" id="PTHR20898:SF0">
    <property type="entry name" value="DAEDALUS ON 3-RELATED"/>
    <property type="match status" value="1"/>
</dbReference>
<gene>
    <name evidence="1" type="primary">Dyak\GE23120</name>
    <name evidence="1" type="synonym">dyak_GLEANR_6886</name>
    <name evidence="1" type="synonym">GE23120</name>
    <name evidence="1" type="ORF">Dyak_GE23120</name>
</gene>
<accession>B4ITU0</accession>
<proteinExistence type="predicted"/>
<dbReference type="EMBL" id="CH891732">
    <property type="protein sequence ID" value="EDW99803.1"/>
    <property type="molecule type" value="Genomic_DNA"/>
</dbReference>
<evidence type="ECO:0000313" key="1">
    <source>
        <dbReference type="EMBL" id="EDW99803.1"/>
    </source>
</evidence>
<sequence length="157" mass="18758">GPVVFKLTNVVCDSFNKTWVRINQCRLKAINRYRTVFNFNATFLYPTNDVFVHYHMYKRENGYKPWLIKTQVDGCRFMRKPYDPFGILIFKMYRNFTNVNHTCPYYGEILVTNMYLSTTAMRLPLPTGDYLLAMNWLFYGKTQFDTNVSFQFVEDIL</sequence>
<dbReference type="HOGENOM" id="CLU_116900_0_1_1"/>
<dbReference type="InterPro" id="IPR010512">
    <property type="entry name" value="DUF1091"/>
</dbReference>
<dbReference type="Proteomes" id="UP000002282">
    <property type="component" value="Unassembled WGS sequence"/>
</dbReference>
<protein>
    <submittedName>
        <fullName evidence="1">Uncharacterized protein</fullName>
    </submittedName>
</protein>
<reference evidence="1 2" key="1">
    <citation type="journal article" date="2007" name="Nature">
        <title>Evolution of genes and genomes on the Drosophila phylogeny.</title>
        <authorList>
            <consortium name="Drosophila 12 Genomes Consortium"/>
            <person name="Clark A.G."/>
            <person name="Eisen M.B."/>
            <person name="Smith D.R."/>
            <person name="Bergman C.M."/>
            <person name="Oliver B."/>
            <person name="Markow T.A."/>
            <person name="Kaufman T.C."/>
            <person name="Kellis M."/>
            <person name="Gelbart W."/>
            <person name="Iyer V.N."/>
            <person name="Pollard D.A."/>
            <person name="Sackton T.B."/>
            <person name="Larracuente A.M."/>
            <person name="Singh N.D."/>
            <person name="Abad J.P."/>
            <person name="Abt D.N."/>
            <person name="Adryan B."/>
            <person name="Aguade M."/>
            <person name="Akashi H."/>
            <person name="Anderson W.W."/>
            <person name="Aquadro C.F."/>
            <person name="Ardell D.H."/>
            <person name="Arguello R."/>
            <person name="Artieri C.G."/>
            <person name="Barbash D.A."/>
            <person name="Barker D."/>
            <person name="Barsanti P."/>
            <person name="Batterham P."/>
            <person name="Batzoglou S."/>
            <person name="Begun D."/>
            <person name="Bhutkar A."/>
            <person name="Blanco E."/>
            <person name="Bosak S.A."/>
            <person name="Bradley R.K."/>
            <person name="Brand A.D."/>
            <person name="Brent M.R."/>
            <person name="Brooks A.N."/>
            <person name="Brown R.H."/>
            <person name="Butlin R.K."/>
            <person name="Caggese C."/>
            <person name="Calvi B.R."/>
            <person name="Bernardo de Carvalho A."/>
            <person name="Caspi A."/>
            <person name="Castrezana S."/>
            <person name="Celniker S.E."/>
            <person name="Chang J.L."/>
            <person name="Chapple C."/>
            <person name="Chatterji S."/>
            <person name="Chinwalla A."/>
            <person name="Civetta A."/>
            <person name="Clifton S.W."/>
            <person name="Comeron J.M."/>
            <person name="Costello J.C."/>
            <person name="Coyne J.A."/>
            <person name="Daub J."/>
            <person name="David R.G."/>
            <person name="Delcher A.L."/>
            <person name="Delehaunty K."/>
            <person name="Do C.B."/>
            <person name="Ebling H."/>
            <person name="Edwards K."/>
            <person name="Eickbush T."/>
            <person name="Evans J.D."/>
            <person name="Filipski A."/>
            <person name="Findeiss S."/>
            <person name="Freyhult E."/>
            <person name="Fulton L."/>
            <person name="Fulton R."/>
            <person name="Garcia A.C."/>
            <person name="Gardiner A."/>
            <person name="Garfield D.A."/>
            <person name="Garvin B.E."/>
            <person name="Gibson G."/>
            <person name="Gilbert D."/>
            <person name="Gnerre S."/>
            <person name="Godfrey J."/>
            <person name="Good R."/>
            <person name="Gotea V."/>
            <person name="Gravely B."/>
            <person name="Greenberg A.J."/>
            <person name="Griffiths-Jones S."/>
            <person name="Gross S."/>
            <person name="Guigo R."/>
            <person name="Gustafson E.A."/>
            <person name="Haerty W."/>
            <person name="Hahn M.W."/>
            <person name="Halligan D.L."/>
            <person name="Halpern A.L."/>
            <person name="Halter G.M."/>
            <person name="Han M.V."/>
            <person name="Heger A."/>
            <person name="Hillier L."/>
            <person name="Hinrichs A.S."/>
            <person name="Holmes I."/>
            <person name="Hoskins R.A."/>
            <person name="Hubisz M.J."/>
            <person name="Hultmark D."/>
            <person name="Huntley M.A."/>
            <person name="Jaffe D.B."/>
            <person name="Jagadeeshan S."/>
            <person name="Jeck W.R."/>
            <person name="Johnson J."/>
            <person name="Jones C.D."/>
            <person name="Jordan W.C."/>
            <person name="Karpen G.H."/>
            <person name="Kataoka E."/>
            <person name="Keightley P.D."/>
            <person name="Kheradpour P."/>
            <person name="Kirkness E.F."/>
            <person name="Koerich L.B."/>
            <person name="Kristiansen K."/>
            <person name="Kudrna D."/>
            <person name="Kulathinal R.J."/>
            <person name="Kumar S."/>
            <person name="Kwok R."/>
            <person name="Lander E."/>
            <person name="Langley C.H."/>
            <person name="Lapoint R."/>
            <person name="Lazzaro B.P."/>
            <person name="Lee S.J."/>
            <person name="Levesque L."/>
            <person name="Li R."/>
            <person name="Lin C.F."/>
            <person name="Lin M.F."/>
            <person name="Lindblad-Toh K."/>
            <person name="Llopart A."/>
            <person name="Long M."/>
            <person name="Low L."/>
            <person name="Lozovsky E."/>
            <person name="Lu J."/>
            <person name="Luo M."/>
            <person name="Machado C.A."/>
            <person name="Makalowski W."/>
            <person name="Marzo M."/>
            <person name="Matsuda M."/>
            <person name="Matzkin L."/>
            <person name="McAllister B."/>
            <person name="McBride C.S."/>
            <person name="McKernan B."/>
            <person name="McKernan K."/>
            <person name="Mendez-Lago M."/>
            <person name="Minx P."/>
            <person name="Mollenhauer M.U."/>
            <person name="Montooth K."/>
            <person name="Mount S.M."/>
            <person name="Mu X."/>
            <person name="Myers E."/>
            <person name="Negre B."/>
            <person name="Newfeld S."/>
            <person name="Nielsen R."/>
            <person name="Noor M.A."/>
            <person name="O'Grady P."/>
            <person name="Pachter L."/>
            <person name="Papaceit M."/>
            <person name="Parisi M.J."/>
            <person name="Parisi M."/>
            <person name="Parts L."/>
            <person name="Pedersen J.S."/>
            <person name="Pesole G."/>
            <person name="Phillippy A.M."/>
            <person name="Ponting C.P."/>
            <person name="Pop M."/>
            <person name="Porcelli D."/>
            <person name="Powell J.R."/>
            <person name="Prohaska S."/>
            <person name="Pruitt K."/>
            <person name="Puig M."/>
            <person name="Quesneville H."/>
            <person name="Ram K.R."/>
            <person name="Rand D."/>
            <person name="Rasmussen M.D."/>
            <person name="Reed L.K."/>
            <person name="Reenan R."/>
            <person name="Reily A."/>
            <person name="Remington K.A."/>
            <person name="Rieger T.T."/>
            <person name="Ritchie M.G."/>
            <person name="Robin C."/>
            <person name="Rogers Y.H."/>
            <person name="Rohde C."/>
            <person name="Rozas J."/>
            <person name="Rubenfield M.J."/>
            <person name="Ruiz A."/>
            <person name="Russo S."/>
            <person name="Salzberg S.L."/>
            <person name="Sanchez-Gracia A."/>
            <person name="Saranga D.J."/>
            <person name="Sato H."/>
            <person name="Schaeffer S.W."/>
            <person name="Schatz M.C."/>
            <person name="Schlenke T."/>
            <person name="Schwartz R."/>
            <person name="Segarra C."/>
            <person name="Singh R.S."/>
            <person name="Sirot L."/>
            <person name="Sirota M."/>
            <person name="Sisneros N.B."/>
            <person name="Smith C.D."/>
            <person name="Smith T.F."/>
            <person name="Spieth J."/>
            <person name="Stage D.E."/>
            <person name="Stark A."/>
            <person name="Stephan W."/>
            <person name="Strausberg R.L."/>
            <person name="Strempel S."/>
            <person name="Sturgill D."/>
            <person name="Sutton G."/>
            <person name="Sutton G.G."/>
            <person name="Tao W."/>
            <person name="Teichmann S."/>
            <person name="Tobari Y.N."/>
            <person name="Tomimura Y."/>
            <person name="Tsolas J.M."/>
            <person name="Valente V.L."/>
            <person name="Venter E."/>
            <person name="Venter J.C."/>
            <person name="Vicario S."/>
            <person name="Vieira F.G."/>
            <person name="Vilella A.J."/>
            <person name="Villasante A."/>
            <person name="Walenz B."/>
            <person name="Wang J."/>
            <person name="Wasserman M."/>
            <person name="Watts T."/>
            <person name="Wilson D."/>
            <person name="Wilson R.K."/>
            <person name="Wing R.A."/>
            <person name="Wolfner M.F."/>
            <person name="Wong A."/>
            <person name="Wong G.K."/>
            <person name="Wu C.I."/>
            <person name="Wu G."/>
            <person name="Yamamoto D."/>
            <person name="Yang H.P."/>
            <person name="Yang S.P."/>
            <person name="Yorke J.A."/>
            <person name="Yoshida K."/>
            <person name="Zdobnov E."/>
            <person name="Zhang P."/>
            <person name="Zhang Y."/>
            <person name="Zimin A.V."/>
            <person name="Baldwin J."/>
            <person name="Abdouelleil A."/>
            <person name="Abdulkadir J."/>
            <person name="Abebe A."/>
            <person name="Abera B."/>
            <person name="Abreu J."/>
            <person name="Acer S.C."/>
            <person name="Aftuck L."/>
            <person name="Alexander A."/>
            <person name="An P."/>
            <person name="Anderson E."/>
            <person name="Anderson S."/>
            <person name="Arachi H."/>
            <person name="Azer M."/>
            <person name="Bachantsang P."/>
            <person name="Barry A."/>
            <person name="Bayul T."/>
            <person name="Berlin A."/>
            <person name="Bessette D."/>
            <person name="Bloom T."/>
            <person name="Blye J."/>
            <person name="Boguslavskiy L."/>
            <person name="Bonnet C."/>
            <person name="Boukhgalter B."/>
            <person name="Bourzgui I."/>
            <person name="Brown A."/>
            <person name="Cahill P."/>
            <person name="Channer S."/>
            <person name="Cheshatsang Y."/>
            <person name="Chuda L."/>
            <person name="Citroen M."/>
            <person name="Collymore A."/>
            <person name="Cooke P."/>
            <person name="Costello M."/>
            <person name="D'Aco K."/>
            <person name="Daza R."/>
            <person name="De Haan G."/>
            <person name="DeGray S."/>
            <person name="DeMaso C."/>
            <person name="Dhargay N."/>
            <person name="Dooley K."/>
            <person name="Dooley E."/>
            <person name="Doricent M."/>
            <person name="Dorje P."/>
            <person name="Dorjee K."/>
            <person name="Dupes A."/>
            <person name="Elong R."/>
            <person name="Falk J."/>
            <person name="Farina A."/>
            <person name="Faro S."/>
            <person name="Ferguson D."/>
            <person name="Fisher S."/>
            <person name="Foley C.D."/>
            <person name="Franke A."/>
            <person name="Friedrich D."/>
            <person name="Gadbois L."/>
            <person name="Gearin G."/>
            <person name="Gearin C.R."/>
            <person name="Giannoukos G."/>
            <person name="Goode T."/>
            <person name="Graham J."/>
            <person name="Grandbois E."/>
            <person name="Grewal S."/>
            <person name="Gyaltsen K."/>
            <person name="Hafez N."/>
            <person name="Hagos B."/>
            <person name="Hall J."/>
            <person name="Henson C."/>
            <person name="Hollinger A."/>
            <person name="Honan T."/>
            <person name="Huard M.D."/>
            <person name="Hughes L."/>
            <person name="Hurhula B."/>
            <person name="Husby M.E."/>
            <person name="Kamat A."/>
            <person name="Kanga B."/>
            <person name="Kashin S."/>
            <person name="Khazanovich D."/>
            <person name="Kisner P."/>
            <person name="Lance K."/>
            <person name="Lara M."/>
            <person name="Lee W."/>
            <person name="Lennon N."/>
            <person name="Letendre F."/>
            <person name="LeVine R."/>
            <person name="Lipovsky A."/>
            <person name="Liu X."/>
            <person name="Liu J."/>
            <person name="Liu S."/>
            <person name="Lokyitsang T."/>
            <person name="Lokyitsang Y."/>
            <person name="Lubonja R."/>
            <person name="Lui A."/>
            <person name="MacDonald P."/>
            <person name="Magnisalis V."/>
            <person name="Maru K."/>
            <person name="Matthews C."/>
            <person name="McCusker W."/>
            <person name="McDonough S."/>
            <person name="Mehta T."/>
            <person name="Meldrim J."/>
            <person name="Meneus L."/>
            <person name="Mihai O."/>
            <person name="Mihalev A."/>
            <person name="Mihova T."/>
            <person name="Mittelman R."/>
            <person name="Mlenga V."/>
            <person name="Montmayeur A."/>
            <person name="Mulrain L."/>
            <person name="Navidi A."/>
            <person name="Naylor J."/>
            <person name="Negash T."/>
            <person name="Nguyen T."/>
            <person name="Nguyen N."/>
            <person name="Nicol R."/>
            <person name="Norbu C."/>
            <person name="Norbu N."/>
            <person name="Novod N."/>
            <person name="O'Neill B."/>
            <person name="Osman S."/>
            <person name="Markiewicz E."/>
            <person name="Oyono O.L."/>
            <person name="Patti C."/>
            <person name="Phunkhang P."/>
            <person name="Pierre F."/>
            <person name="Priest M."/>
            <person name="Raghuraman S."/>
            <person name="Rege F."/>
            <person name="Reyes R."/>
            <person name="Rise C."/>
            <person name="Rogov P."/>
            <person name="Ross K."/>
            <person name="Ryan E."/>
            <person name="Settipalli S."/>
            <person name="Shea T."/>
            <person name="Sherpa N."/>
            <person name="Shi L."/>
            <person name="Shih D."/>
            <person name="Sparrow T."/>
            <person name="Spaulding J."/>
            <person name="Stalker J."/>
            <person name="Stange-Thomann N."/>
            <person name="Stavropoulos S."/>
            <person name="Stone C."/>
            <person name="Strader C."/>
            <person name="Tesfaye S."/>
            <person name="Thomson T."/>
            <person name="Thoulutsang Y."/>
            <person name="Thoulutsang D."/>
            <person name="Topham K."/>
            <person name="Topping I."/>
            <person name="Tsamla T."/>
            <person name="Vassiliev H."/>
            <person name="Vo A."/>
            <person name="Wangchuk T."/>
            <person name="Wangdi T."/>
            <person name="Weiand M."/>
            <person name="Wilkinson J."/>
            <person name="Wilson A."/>
            <person name="Yadav S."/>
            <person name="Young G."/>
            <person name="Yu Q."/>
            <person name="Zembek L."/>
            <person name="Zhong D."/>
            <person name="Zimmer A."/>
            <person name="Zwirko Z."/>
            <person name="Jaffe D.B."/>
            <person name="Alvarez P."/>
            <person name="Brockman W."/>
            <person name="Butler J."/>
            <person name="Chin C."/>
            <person name="Gnerre S."/>
            <person name="Grabherr M."/>
            <person name="Kleber M."/>
            <person name="Mauceli E."/>
            <person name="MacCallum I."/>
        </authorList>
    </citation>
    <scope>NUCLEOTIDE SEQUENCE [LARGE SCALE GENOMIC DNA]</scope>
    <source>
        <strain evidence="2">Tai18E2 / Tucson 14021-0261.01</strain>
    </source>
</reference>
<name>B4ITU0_DROYA</name>